<organism evidence="2 3">
    <name type="scientific">Enteractinococcus helveticum</name>
    <dbReference type="NCBI Taxonomy" id="1837282"/>
    <lineage>
        <taxon>Bacteria</taxon>
        <taxon>Bacillati</taxon>
        <taxon>Actinomycetota</taxon>
        <taxon>Actinomycetes</taxon>
        <taxon>Micrococcales</taxon>
        <taxon>Micrococcaceae</taxon>
    </lineage>
</organism>
<protein>
    <recommendedName>
        <fullName evidence="4">Lipoprotein</fullName>
    </recommendedName>
</protein>
<accession>A0A1B7M1H4</accession>
<evidence type="ECO:0000313" key="3">
    <source>
        <dbReference type="Proteomes" id="UP000078292"/>
    </source>
</evidence>
<proteinExistence type="predicted"/>
<keyword evidence="3" id="KW-1185">Reference proteome</keyword>
<comment type="caution">
    <text evidence="2">The sequence shown here is derived from an EMBL/GenBank/DDBJ whole genome shotgun (WGS) entry which is preliminary data.</text>
</comment>
<gene>
    <name evidence="2" type="ORF">A6F49_06870</name>
</gene>
<dbReference type="STRING" id="1837282.A6F49_06870"/>
<dbReference type="Proteomes" id="UP000078292">
    <property type="component" value="Unassembled WGS sequence"/>
</dbReference>
<name>A0A1B7M1H4_9MICC</name>
<dbReference type="EMBL" id="LXEY01000012">
    <property type="protein sequence ID" value="OAV62424.1"/>
    <property type="molecule type" value="Genomic_DNA"/>
</dbReference>
<feature type="chain" id="PRO_5038501357" description="Lipoprotein" evidence="1">
    <location>
        <begin position="21"/>
        <end position="140"/>
    </location>
</feature>
<evidence type="ECO:0000313" key="2">
    <source>
        <dbReference type="EMBL" id="OAV62424.1"/>
    </source>
</evidence>
<keyword evidence="1" id="KW-0732">Signal</keyword>
<sequence length="140" mass="14876">MRLKKTLSTLCAVLALAVLSGCGGQDNLEEAGDPPEVTCERFHGVIEQFSDIDANTMGFGEILAHVSDGFSEIETIADEAQDDELAHSIDTMSETLNSAIASSGGDLEAVRSGLEEQLQEPEIQDAATYIEETCGTDLPL</sequence>
<feature type="signal peptide" evidence="1">
    <location>
        <begin position="1"/>
        <end position="20"/>
    </location>
</feature>
<reference evidence="2 3" key="1">
    <citation type="submission" date="2016-04" db="EMBL/GenBank/DDBJ databases">
        <title>First whole genome shotgun sequence of the bacterium Enteractinococcus sp. strain UASWS1574.</title>
        <authorList>
            <person name="Crovadore J."/>
            <person name="Chablais R."/>
            <person name="Lefort F."/>
        </authorList>
    </citation>
    <scope>NUCLEOTIDE SEQUENCE [LARGE SCALE GENOMIC DNA]</scope>
    <source>
        <strain evidence="2 3">UASWS1574</strain>
    </source>
</reference>
<dbReference type="AlphaFoldDB" id="A0A1B7M1H4"/>
<dbReference type="PROSITE" id="PS51257">
    <property type="entry name" value="PROKAR_LIPOPROTEIN"/>
    <property type="match status" value="1"/>
</dbReference>
<evidence type="ECO:0008006" key="4">
    <source>
        <dbReference type="Google" id="ProtNLM"/>
    </source>
</evidence>
<evidence type="ECO:0000256" key="1">
    <source>
        <dbReference type="SAM" id="SignalP"/>
    </source>
</evidence>